<accession>A0A428QSN6</accession>
<evidence type="ECO:0000313" key="1">
    <source>
        <dbReference type="EMBL" id="RSL68302.1"/>
    </source>
</evidence>
<protein>
    <submittedName>
        <fullName evidence="1">Uncharacterized protein</fullName>
    </submittedName>
</protein>
<evidence type="ECO:0000313" key="2">
    <source>
        <dbReference type="Proteomes" id="UP000288168"/>
    </source>
</evidence>
<sequence length="76" mass="8746">MPEENRTYFTRCRQRGLLSPAIPPPIKNCIKCENDFTGVSNICRPCTKLLYPNKKSIPDAYLDVCQCEKQADSYCR</sequence>
<proteinExistence type="predicted"/>
<name>A0A428QSN6_9HYPO</name>
<keyword evidence="2" id="KW-1185">Reference proteome</keyword>
<reference evidence="1 2" key="1">
    <citation type="submission" date="2017-06" db="EMBL/GenBank/DDBJ databases">
        <title>Comparative genomic analysis of Ambrosia Fusariam Clade fungi.</title>
        <authorList>
            <person name="Stajich J.E."/>
            <person name="Carrillo J."/>
            <person name="Kijimoto T."/>
            <person name="Eskalen A."/>
            <person name="O'Donnell K."/>
            <person name="Kasson M."/>
        </authorList>
    </citation>
    <scope>NUCLEOTIDE SEQUENCE [LARGE SCALE GENOMIC DNA]</scope>
    <source>
        <strain evidence="1 2">NRRL62584</strain>
    </source>
</reference>
<dbReference type="Proteomes" id="UP000288168">
    <property type="component" value="Unassembled WGS sequence"/>
</dbReference>
<dbReference type="AlphaFoldDB" id="A0A428QSN6"/>
<gene>
    <name evidence="1" type="ORF">CEP54_002853</name>
</gene>
<organism evidence="1 2">
    <name type="scientific">Fusarium duplospermum</name>
    <dbReference type="NCBI Taxonomy" id="1325734"/>
    <lineage>
        <taxon>Eukaryota</taxon>
        <taxon>Fungi</taxon>
        <taxon>Dikarya</taxon>
        <taxon>Ascomycota</taxon>
        <taxon>Pezizomycotina</taxon>
        <taxon>Sordariomycetes</taxon>
        <taxon>Hypocreomycetidae</taxon>
        <taxon>Hypocreales</taxon>
        <taxon>Nectriaceae</taxon>
        <taxon>Fusarium</taxon>
        <taxon>Fusarium solani species complex</taxon>
    </lineage>
</organism>
<dbReference type="EMBL" id="NKCI01000017">
    <property type="protein sequence ID" value="RSL68302.1"/>
    <property type="molecule type" value="Genomic_DNA"/>
</dbReference>
<comment type="caution">
    <text evidence="1">The sequence shown here is derived from an EMBL/GenBank/DDBJ whole genome shotgun (WGS) entry which is preliminary data.</text>
</comment>
<dbReference type="OrthoDB" id="5017227at2759"/>